<dbReference type="Gene3D" id="3.15.10.10">
    <property type="entry name" value="Bactericidal permeability-increasing protein, domain 1"/>
    <property type="match status" value="1"/>
</dbReference>
<keyword evidence="2" id="KW-1015">Disulfide bond</keyword>
<accession>A0A2T7NI80</accession>
<dbReference type="Pfam" id="PF01273">
    <property type="entry name" value="LBP_BPI_CETP"/>
    <property type="match status" value="1"/>
</dbReference>
<dbReference type="EMBL" id="PZQS01000012">
    <property type="protein sequence ID" value="PVD20874.1"/>
    <property type="molecule type" value="Genomic_DNA"/>
</dbReference>
<dbReference type="AlphaFoldDB" id="A0A2T7NI80"/>
<dbReference type="STRING" id="400727.A0A2T7NI80"/>
<proteinExistence type="inferred from homology"/>
<evidence type="ECO:0008006" key="8">
    <source>
        <dbReference type="Google" id="ProtNLM"/>
    </source>
</evidence>
<feature type="domain" description="Lipid-binding serum glycoprotein N-terminal" evidence="4">
    <location>
        <begin position="16"/>
        <end position="240"/>
    </location>
</feature>
<dbReference type="SMART" id="SM00328">
    <property type="entry name" value="BPI1"/>
    <property type="match status" value="1"/>
</dbReference>
<dbReference type="FunFam" id="3.15.10.10:FF:000001">
    <property type="entry name" value="phospholipid transfer protein-like"/>
    <property type="match status" value="1"/>
</dbReference>
<dbReference type="OrthoDB" id="10255543at2759"/>
<evidence type="ECO:0000313" key="7">
    <source>
        <dbReference type="Proteomes" id="UP000245119"/>
    </source>
</evidence>
<name>A0A2T7NI80_POMCA</name>
<dbReference type="Proteomes" id="UP000245119">
    <property type="component" value="Linkage Group LG12"/>
</dbReference>
<evidence type="ECO:0000256" key="1">
    <source>
        <dbReference type="ARBA" id="ARBA00007292"/>
    </source>
</evidence>
<feature type="domain" description="Lipid-binding serum glycoprotein C-terminal" evidence="5">
    <location>
        <begin position="255"/>
        <end position="464"/>
    </location>
</feature>
<dbReference type="Gene3D" id="3.15.20.10">
    <property type="entry name" value="Bactericidal permeability-increasing protein, domain 2"/>
    <property type="match status" value="1"/>
</dbReference>
<dbReference type="SMART" id="SM00329">
    <property type="entry name" value="BPI2"/>
    <property type="match status" value="1"/>
</dbReference>
<organism evidence="6 7">
    <name type="scientific">Pomacea canaliculata</name>
    <name type="common">Golden apple snail</name>
    <dbReference type="NCBI Taxonomy" id="400727"/>
    <lineage>
        <taxon>Eukaryota</taxon>
        <taxon>Metazoa</taxon>
        <taxon>Spiralia</taxon>
        <taxon>Lophotrochozoa</taxon>
        <taxon>Mollusca</taxon>
        <taxon>Gastropoda</taxon>
        <taxon>Caenogastropoda</taxon>
        <taxon>Architaenioglossa</taxon>
        <taxon>Ampullarioidea</taxon>
        <taxon>Ampullariidae</taxon>
        <taxon>Pomacea</taxon>
    </lineage>
</organism>
<evidence type="ECO:0000259" key="5">
    <source>
        <dbReference type="SMART" id="SM00329"/>
    </source>
</evidence>
<dbReference type="PANTHER" id="PTHR10504:SF131">
    <property type="entry name" value="BPI2 DOMAIN-CONTAINING PROTEIN"/>
    <property type="match status" value="1"/>
</dbReference>
<keyword evidence="3" id="KW-0325">Glycoprotein</keyword>
<dbReference type="GO" id="GO:0008289">
    <property type="term" value="F:lipid binding"/>
    <property type="evidence" value="ECO:0007669"/>
    <property type="project" value="InterPro"/>
</dbReference>
<gene>
    <name evidence="6" type="ORF">C0Q70_19037</name>
</gene>
<reference evidence="6 7" key="1">
    <citation type="submission" date="2018-04" db="EMBL/GenBank/DDBJ databases">
        <title>The genome of golden apple snail Pomacea canaliculata provides insight into stress tolerance and invasive adaptation.</title>
        <authorList>
            <person name="Liu C."/>
            <person name="Liu B."/>
            <person name="Ren Y."/>
            <person name="Zhang Y."/>
            <person name="Wang H."/>
            <person name="Li S."/>
            <person name="Jiang F."/>
            <person name="Yin L."/>
            <person name="Zhang G."/>
            <person name="Qian W."/>
            <person name="Fan W."/>
        </authorList>
    </citation>
    <scope>NUCLEOTIDE SEQUENCE [LARGE SCALE GENOMIC DNA]</scope>
    <source>
        <strain evidence="6">SZHN2017</strain>
        <tissue evidence="6">Muscle</tissue>
    </source>
</reference>
<dbReference type="GO" id="GO:0005615">
    <property type="term" value="C:extracellular space"/>
    <property type="evidence" value="ECO:0007669"/>
    <property type="project" value="TreeGrafter"/>
</dbReference>
<dbReference type="InterPro" id="IPR017942">
    <property type="entry name" value="Lipid-bd_serum_glycop_N"/>
</dbReference>
<evidence type="ECO:0000259" key="4">
    <source>
        <dbReference type="SMART" id="SM00328"/>
    </source>
</evidence>
<protein>
    <recommendedName>
        <fullName evidence="8">Bactericidal permeability-increasing protein</fullName>
    </recommendedName>
</protein>
<comment type="caution">
    <text evidence="6">The sequence shown here is derived from an EMBL/GenBank/DDBJ whole genome shotgun (WGS) entry which is preliminary data.</text>
</comment>
<dbReference type="SUPFAM" id="SSF55394">
    <property type="entry name" value="Bactericidal permeability-increasing protein, BPI"/>
    <property type="match status" value="2"/>
</dbReference>
<dbReference type="InterPro" id="IPR032942">
    <property type="entry name" value="BPI/LBP/Plunc"/>
</dbReference>
<comment type="similarity">
    <text evidence="1">Belongs to the BPI/LBP/Plunc superfamily. BPI/LBP family.</text>
</comment>
<evidence type="ECO:0000256" key="3">
    <source>
        <dbReference type="ARBA" id="ARBA00023180"/>
    </source>
</evidence>
<dbReference type="InterPro" id="IPR001124">
    <property type="entry name" value="Lipid-bd_serum_glycop_C"/>
</dbReference>
<evidence type="ECO:0000256" key="2">
    <source>
        <dbReference type="ARBA" id="ARBA00023157"/>
    </source>
</evidence>
<evidence type="ECO:0000313" key="6">
    <source>
        <dbReference type="EMBL" id="PVD20874.1"/>
    </source>
</evidence>
<dbReference type="PANTHER" id="PTHR10504">
    <property type="entry name" value="BACTERICIDAL PERMEABILITY-INCREASING BPI PROTEIN-RELATED"/>
    <property type="match status" value="1"/>
</dbReference>
<dbReference type="Pfam" id="PF02886">
    <property type="entry name" value="LBP_BPI_CETP_C"/>
    <property type="match status" value="1"/>
</dbReference>
<keyword evidence="7" id="KW-1185">Reference proteome</keyword>
<dbReference type="InterPro" id="IPR017943">
    <property type="entry name" value="Bactericidal_perm-incr_a/b_dom"/>
</dbReference>
<sequence>MLSSVQTAPEPGFQARITKRGLDYVNENALVTLVAELPRTNIPDQSGSSGDIEYSLYEIRILPDIRAPSSTITLGPGNGLTWSASNAGLSLHAGWRVKYKKGWVKISTSGTVDVTLSGINFGITINIGQDANGRPSTSAAGCQSSIGGVSISIHGELSVILNLFKGIVEKKVREIIPGKLCNAVTNIVNINAESQMQKLKVVIPLLGNRFLLDYRLILPPSFTSLYLQTYHKGEITWAANPSSPPFSPQPIPSSGDSSKMAYLWISEYLPQSLAYAAQSNGFLRYNLTSQDFKSGNESVLNTTCPGHICIGTLFPAIAKKYPNSQVELRMSSSEMPVVKMRPGSLGASFMGNIDFYAHTPCGQIAYLLTLNVSASMNFSASLSNEKLMGKIFGTRTIVSVQASAIGPLNDKVINFMVDTMMDLFIVPKLNEVGSRGFPLPTVDNIKDVTASLFFPEAEPFTVRTRGGYK</sequence>